<sequence length="243" mass="25796">MYSNLRLVILSALAAALFSGANAQSRQRAVQYPPVPRHHAVHPGLCHSSCSGQRLFWPYGPAMHLHVAAVPGRRARLPAGQLHGGGYLHGSGPPDGGMLPPSPVAPLARLRRRLAPRPPEPPRPRPALRHDRYYDRYHDGTTTGTTTHTGSTTTSPTSGTTTHTTSGTTSTSGTSHTSSTAAASTTSSSAGVVVELSYRGLMGAGVMLLCAVAGHGPRALGVFIWHMRRVLRRHSDVFERVDG</sequence>
<evidence type="ECO:0000256" key="3">
    <source>
        <dbReference type="SAM" id="SignalP"/>
    </source>
</evidence>
<reference evidence="4 5" key="1">
    <citation type="submission" date="2016-03" db="EMBL/GenBank/DDBJ databases">
        <title>Whole genome sequencing of Grifola frondosa 9006-11.</title>
        <authorList>
            <person name="Min B."/>
            <person name="Park H."/>
            <person name="Kim J.-G."/>
            <person name="Cho H."/>
            <person name="Oh Y.-L."/>
            <person name="Kong W.-S."/>
            <person name="Choi I.-G."/>
        </authorList>
    </citation>
    <scope>NUCLEOTIDE SEQUENCE [LARGE SCALE GENOMIC DNA]</scope>
    <source>
        <strain evidence="4 5">9006-11</strain>
    </source>
</reference>
<evidence type="ECO:0000313" key="5">
    <source>
        <dbReference type="Proteomes" id="UP000092993"/>
    </source>
</evidence>
<gene>
    <name evidence="4" type="ORF">A0H81_14079</name>
</gene>
<keyword evidence="2" id="KW-1133">Transmembrane helix</keyword>
<name>A0A1C7LMD3_GRIFR</name>
<dbReference type="AlphaFoldDB" id="A0A1C7LMD3"/>
<dbReference type="EMBL" id="LUGG01000038">
    <property type="protein sequence ID" value="OBZ65945.1"/>
    <property type="molecule type" value="Genomic_DNA"/>
</dbReference>
<dbReference type="Proteomes" id="UP000092993">
    <property type="component" value="Unassembled WGS sequence"/>
</dbReference>
<comment type="caution">
    <text evidence="4">The sequence shown here is derived from an EMBL/GenBank/DDBJ whole genome shotgun (WGS) entry which is preliminary data.</text>
</comment>
<organism evidence="4 5">
    <name type="scientific">Grifola frondosa</name>
    <name type="common">Maitake</name>
    <name type="synonym">Polyporus frondosus</name>
    <dbReference type="NCBI Taxonomy" id="5627"/>
    <lineage>
        <taxon>Eukaryota</taxon>
        <taxon>Fungi</taxon>
        <taxon>Dikarya</taxon>
        <taxon>Basidiomycota</taxon>
        <taxon>Agaricomycotina</taxon>
        <taxon>Agaricomycetes</taxon>
        <taxon>Polyporales</taxon>
        <taxon>Grifolaceae</taxon>
        <taxon>Grifola</taxon>
    </lineage>
</organism>
<keyword evidence="2" id="KW-0472">Membrane</keyword>
<evidence type="ECO:0000256" key="1">
    <source>
        <dbReference type="SAM" id="MobiDB-lite"/>
    </source>
</evidence>
<feature type="compositionally biased region" description="Basic and acidic residues" evidence="1">
    <location>
        <begin position="120"/>
        <end position="139"/>
    </location>
</feature>
<evidence type="ECO:0000313" key="4">
    <source>
        <dbReference type="EMBL" id="OBZ65945.1"/>
    </source>
</evidence>
<feature type="transmembrane region" description="Helical" evidence="2">
    <location>
        <begin position="201"/>
        <end position="225"/>
    </location>
</feature>
<keyword evidence="3" id="KW-0732">Signal</keyword>
<feature type="chain" id="PRO_5008888672" evidence="3">
    <location>
        <begin position="24"/>
        <end position="243"/>
    </location>
</feature>
<accession>A0A1C7LMD3</accession>
<keyword evidence="2" id="KW-0812">Transmembrane</keyword>
<protein>
    <submittedName>
        <fullName evidence="4">Uncharacterized protein</fullName>
    </submittedName>
</protein>
<keyword evidence="5" id="KW-1185">Reference proteome</keyword>
<feature type="compositionally biased region" description="Low complexity" evidence="1">
    <location>
        <begin position="140"/>
        <end position="189"/>
    </location>
</feature>
<proteinExistence type="predicted"/>
<feature type="signal peptide" evidence="3">
    <location>
        <begin position="1"/>
        <end position="23"/>
    </location>
</feature>
<feature type="compositionally biased region" description="Gly residues" evidence="1">
    <location>
        <begin position="83"/>
        <end position="95"/>
    </location>
</feature>
<evidence type="ECO:0000256" key="2">
    <source>
        <dbReference type="SAM" id="Phobius"/>
    </source>
</evidence>
<feature type="region of interest" description="Disordered" evidence="1">
    <location>
        <begin position="83"/>
        <end position="189"/>
    </location>
</feature>